<proteinExistence type="predicted"/>
<keyword evidence="1" id="KW-0472">Membrane</keyword>
<feature type="transmembrane region" description="Helical" evidence="1">
    <location>
        <begin position="380"/>
        <end position="398"/>
    </location>
</feature>
<keyword evidence="1" id="KW-1133">Transmembrane helix</keyword>
<protein>
    <submittedName>
        <fullName evidence="2">Amino acid transporter, AAT family</fullName>
    </submittedName>
</protein>
<feature type="transmembrane region" description="Helical" evidence="1">
    <location>
        <begin position="61"/>
        <end position="79"/>
    </location>
</feature>
<feature type="transmembrane region" description="Helical" evidence="1">
    <location>
        <begin position="91"/>
        <end position="113"/>
    </location>
</feature>
<keyword evidence="3" id="KW-1185">Reference proteome</keyword>
<gene>
    <name evidence="2" type="ORF">SAMN05216245_103197</name>
</gene>
<keyword evidence="1" id="KW-0812">Transmembrane</keyword>
<feature type="transmembrane region" description="Helical" evidence="1">
    <location>
        <begin position="178"/>
        <end position="203"/>
    </location>
</feature>
<evidence type="ECO:0000313" key="2">
    <source>
        <dbReference type="EMBL" id="SFE28563.1"/>
    </source>
</evidence>
<evidence type="ECO:0000256" key="1">
    <source>
        <dbReference type="SAM" id="Phobius"/>
    </source>
</evidence>
<dbReference type="OrthoDB" id="1790880at2"/>
<feature type="transmembrane region" description="Helical" evidence="1">
    <location>
        <begin position="143"/>
        <end position="166"/>
    </location>
</feature>
<feature type="transmembrane region" description="Helical" evidence="1">
    <location>
        <begin position="342"/>
        <end position="360"/>
    </location>
</feature>
<reference evidence="2 3" key="1">
    <citation type="submission" date="2016-10" db="EMBL/GenBank/DDBJ databases">
        <authorList>
            <person name="de Groot N.N."/>
        </authorList>
    </citation>
    <scope>NUCLEOTIDE SEQUENCE [LARGE SCALE GENOMIC DNA]</scope>
    <source>
        <strain evidence="2 3">DSM 9236</strain>
    </source>
</reference>
<evidence type="ECO:0000313" key="3">
    <source>
        <dbReference type="Proteomes" id="UP000198896"/>
    </source>
</evidence>
<feature type="transmembrane region" description="Helical" evidence="1">
    <location>
        <begin position="314"/>
        <end position="330"/>
    </location>
</feature>
<dbReference type="STRING" id="1123323.SAMN05216245_103197"/>
<name>A0A1I1ZDI1_9FIRM</name>
<organism evidence="2 3">
    <name type="scientific">Succiniclasticum ruminis DSM 9236</name>
    <dbReference type="NCBI Taxonomy" id="1123323"/>
    <lineage>
        <taxon>Bacteria</taxon>
        <taxon>Bacillati</taxon>
        <taxon>Bacillota</taxon>
        <taxon>Negativicutes</taxon>
        <taxon>Acidaminococcales</taxon>
        <taxon>Acidaminococcaceae</taxon>
        <taxon>Succiniclasticum</taxon>
    </lineage>
</organism>
<feature type="transmembrane region" description="Helical" evidence="1">
    <location>
        <begin position="21"/>
        <end position="41"/>
    </location>
</feature>
<dbReference type="AlphaFoldDB" id="A0A1I1ZDI1"/>
<feature type="transmembrane region" description="Helical" evidence="1">
    <location>
        <begin position="262"/>
        <end position="283"/>
    </location>
</feature>
<sequence>MISLKDHMWLESRILENKMKQPARGILGVLISFIMFYILWWVFMDVRGIMRWYTPQYGYMYIRWILIVVIWQAYIFNFWPFTKFRETAHPIISGLGLIAVNFALVGAVIWGFFYNFLGKFSIPYLSVDKLVNLGMTPFYAREYSSLAILMFAAIASWLSPIVPVCFGNQPWHNMKQPARGITVFLVTLFASVLCFFCLMHPHYHVLFWPWQEYAAAYPWWFSFAHTLHGNFNVGWVMCGTVAIWLLEVTFDRYPFALIRNKIVRGVVGFFGVLAFALLIFYAFNFVQDLSWGPAVDGAKRIYAPDWRYLHSGELAIMMLIPAMILNFYFDNGPKKYSEPVNIALRMLIILVGMGVFHFLYYKFSPGLLGTQAGYSHPQQFPMAPGILFICCMLFHNWFMDFWPGKKRVGHVETMLDENGDEIGKENETTETGFAPGNLAGAYCETTQPSMGYGKPATMYKHVE</sequence>
<dbReference type="Proteomes" id="UP000198896">
    <property type="component" value="Unassembled WGS sequence"/>
</dbReference>
<accession>A0A1I1ZDI1</accession>
<dbReference type="EMBL" id="FONL01000003">
    <property type="protein sequence ID" value="SFE28563.1"/>
    <property type="molecule type" value="Genomic_DNA"/>
</dbReference>
<dbReference type="RefSeq" id="WP_093913016.1">
    <property type="nucleotide sequence ID" value="NZ_FONL01000003.1"/>
</dbReference>
<feature type="transmembrane region" description="Helical" evidence="1">
    <location>
        <begin position="233"/>
        <end position="250"/>
    </location>
</feature>